<evidence type="ECO:0000313" key="2">
    <source>
        <dbReference type="Proteomes" id="UP001165960"/>
    </source>
</evidence>
<name>A0ACC2SQY3_9FUNG</name>
<reference evidence="1" key="1">
    <citation type="submission" date="2022-04" db="EMBL/GenBank/DDBJ databases">
        <title>Genome of the entomopathogenic fungus Entomophthora muscae.</title>
        <authorList>
            <person name="Elya C."/>
            <person name="Lovett B.R."/>
            <person name="Lee E."/>
            <person name="Macias A.M."/>
            <person name="Hajek A.E."/>
            <person name="De Bivort B.L."/>
            <person name="Kasson M.T."/>
            <person name="De Fine Licht H.H."/>
            <person name="Stajich J.E."/>
        </authorList>
    </citation>
    <scope>NUCLEOTIDE SEQUENCE</scope>
    <source>
        <strain evidence="1">Berkeley</strain>
    </source>
</reference>
<organism evidence="1 2">
    <name type="scientific">Entomophthora muscae</name>
    <dbReference type="NCBI Taxonomy" id="34485"/>
    <lineage>
        <taxon>Eukaryota</taxon>
        <taxon>Fungi</taxon>
        <taxon>Fungi incertae sedis</taxon>
        <taxon>Zoopagomycota</taxon>
        <taxon>Entomophthoromycotina</taxon>
        <taxon>Entomophthoromycetes</taxon>
        <taxon>Entomophthorales</taxon>
        <taxon>Entomophthoraceae</taxon>
        <taxon>Entomophthora</taxon>
    </lineage>
</organism>
<evidence type="ECO:0000313" key="1">
    <source>
        <dbReference type="EMBL" id="KAJ9064517.1"/>
    </source>
</evidence>
<protein>
    <submittedName>
        <fullName evidence="1">Uncharacterized protein</fullName>
    </submittedName>
</protein>
<keyword evidence="2" id="KW-1185">Reference proteome</keyword>
<proteinExistence type="predicted"/>
<sequence length="130" mass="13841">MGNALRQHAAACNAMADRATWLAEHVAAHFQVNANASGIIEDQLNSKLDQGHNPIHQCSSRVEEGLNLIAGNLTLLLLILPIDGMRCEKEIHGLQKASQQPCDSVPAPSPLDPGVTVLQGQINQPPASIN</sequence>
<accession>A0ACC2SQY3</accession>
<dbReference type="Proteomes" id="UP001165960">
    <property type="component" value="Unassembled WGS sequence"/>
</dbReference>
<gene>
    <name evidence="1" type="ORF">DSO57_1029670</name>
</gene>
<dbReference type="EMBL" id="QTSX02004458">
    <property type="protein sequence ID" value="KAJ9064517.1"/>
    <property type="molecule type" value="Genomic_DNA"/>
</dbReference>
<comment type="caution">
    <text evidence="1">The sequence shown here is derived from an EMBL/GenBank/DDBJ whole genome shotgun (WGS) entry which is preliminary data.</text>
</comment>